<accession>A0A438E5X5</accession>
<reference evidence="3 4" key="1">
    <citation type="journal article" date="2018" name="PLoS Genet.">
        <title>Population sequencing reveals clonal diversity and ancestral inbreeding in the grapevine cultivar Chardonnay.</title>
        <authorList>
            <person name="Roach M.J."/>
            <person name="Johnson D.L."/>
            <person name="Bohlmann J."/>
            <person name="van Vuuren H.J."/>
            <person name="Jones S.J."/>
            <person name="Pretorius I.S."/>
            <person name="Schmidt S.A."/>
            <person name="Borneman A.R."/>
        </authorList>
    </citation>
    <scope>NUCLEOTIDE SEQUENCE [LARGE SCALE GENOMIC DNA]</scope>
    <source>
        <strain evidence="4">cv. Chardonnay</strain>
        <tissue evidence="3">Leaf</tissue>
    </source>
</reference>
<evidence type="ECO:0000313" key="4">
    <source>
        <dbReference type="Proteomes" id="UP000288805"/>
    </source>
</evidence>
<dbReference type="GO" id="GO:0006995">
    <property type="term" value="P:cellular response to nitrogen starvation"/>
    <property type="evidence" value="ECO:0007669"/>
    <property type="project" value="InterPro"/>
</dbReference>
<dbReference type="GO" id="GO:0006970">
    <property type="term" value="P:response to osmotic stress"/>
    <property type="evidence" value="ECO:0007669"/>
    <property type="project" value="InterPro"/>
</dbReference>
<dbReference type="EMBL" id="QGNW01001389">
    <property type="protein sequence ID" value="RVW43040.1"/>
    <property type="molecule type" value="Genomic_DNA"/>
</dbReference>
<proteinExistence type="predicted"/>
<comment type="caution">
    <text evidence="3">The sequence shown here is derived from an EMBL/GenBank/DDBJ whole genome shotgun (WGS) entry which is preliminary data.</text>
</comment>
<dbReference type="InterPro" id="IPR038930">
    <property type="entry name" value="CEP13/CEP14"/>
</dbReference>
<evidence type="ECO:0000256" key="1">
    <source>
        <dbReference type="SAM" id="MobiDB-lite"/>
    </source>
</evidence>
<dbReference type="Proteomes" id="UP000288805">
    <property type="component" value="Unassembled WGS sequence"/>
</dbReference>
<evidence type="ECO:0000256" key="2">
    <source>
        <dbReference type="SAM" id="SignalP"/>
    </source>
</evidence>
<name>A0A438E5X5_VITVI</name>
<dbReference type="PANTHER" id="PTHR37180">
    <property type="entry name" value="PRECURSOR OF CEP14"/>
    <property type="match status" value="1"/>
</dbReference>
<organism evidence="3 4">
    <name type="scientific">Vitis vinifera</name>
    <name type="common">Grape</name>
    <dbReference type="NCBI Taxonomy" id="29760"/>
    <lineage>
        <taxon>Eukaryota</taxon>
        <taxon>Viridiplantae</taxon>
        <taxon>Streptophyta</taxon>
        <taxon>Embryophyta</taxon>
        <taxon>Tracheophyta</taxon>
        <taxon>Spermatophyta</taxon>
        <taxon>Magnoliopsida</taxon>
        <taxon>eudicotyledons</taxon>
        <taxon>Gunneridae</taxon>
        <taxon>Pentapetalae</taxon>
        <taxon>rosids</taxon>
        <taxon>Vitales</taxon>
        <taxon>Vitaceae</taxon>
        <taxon>Viteae</taxon>
        <taxon>Vitis</taxon>
    </lineage>
</organism>
<dbReference type="PANTHER" id="PTHR37180:SF4">
    <property type="entry name" value="FORMIN-LIKE PROTEIN 3"/>
    <property type="match status" value="1"/>
</dbReference>
<dbReference type="AlphaFoldDB" id="A0A438E5X5"/>
<sequence>MATSSSISLIFVLVLVFSIPTFESRKVLSLKKEEVSSMDDEGHVRVVNINGRLFTLHLPSINDHRMLPESVPSPGDGNSIHFPSINDHRMLPESVPSPGDGNSIHFPSTNDHRMLPESVPSPGDGYSMHFPSINDHRMLPESIPSPGDGNSLH</sequence>
<feature type="chain" id="PRO_5019193624" evidence="2">
    <location>
        <begin position="25"/>
        <end position="153"/>
    </location>
</feature>
<keyword evidence="2" id="KW-0732">Signal</keyword>
<protein>
    <submittedName>
        <fullName evidence="3">Uncharacterized protein</fullName>
    </submittedName>
</protein>
<feature type="region of interest" description="Disordered" evidence="1">
    <location>
        <begin position="91"/>
        <end position="125"/>
    </location>
</feature>
<feature type="signal peptide" evidence="2">
    <location>
        <begin position="1"/>
        <end position="24"/>
    </location>
</feature>
<evidence type="ECO:0000313" key="3">
    <source>
        <dbReference type="EMBL" id="RVW43040.1"/>
    </source>
</evidence>
<gene>
    <name evidence="3" type="ORF">CK203_090099</name>
</gene>